<gene>
    <name evidence="2" type="ORF">UJA718_LOCUS37061</name>
</gene>
<evidence type="ECO:0000313" key="2">
    <source>
        <dbReference type="EMBL" id="CAF4717310.1"/>
    </source>
</evidence>
<keyword evidence="3" id="KW-1185">Reference proteome</keyword>
<name>A0A821J7M0_9BILA</name>
<feature type="compositionally biased region" description="Acidic residues" evidence="1">
    <location>
        <begin position="71"/>
        <end position="83"/>
    </location>
</feature>
<accession>A0A821J7M0</accession>
<dbReference type="EMBL" id="CAJOBP010036400">
    <property type="protein sequence ID" value="CAF4717310.1"/>
    <property type="molecule type" value="Genomic_DNA"/>
</dbReference>
<organism evidence="2 3">
    <name type="scientific">Rotaria socialis</name>
    <dbReference type="NCBI Taxonomy" id="392032"/>
    <lineage>
        <taxon>Eukaryota</taxon>
        <taxon>Metazoa</taxon>
        <taxon>Spiralia</taxon>
        <taxon>Gnathifera</taxon>
        <taxon>Rotifera</taxon>
        <taxon>Eurotatoria</taxon>
        <taxon>Bdelloidea</taxon>
        <taxon>Philodinida</taxon>
        <taxon>Philodinidae</taxon>
        <taxon>Rotaria</taxon>
    </lineage>
</organism>
<sequence>IPLSDQQQKQNDETSEDEDMEDDEHCHLKRAKLNSQQIQPPLDTNEEDEDDDEDEADEEEAEQDEHCGLFDEQEEEEEYDEQLQEQLHGEQQSLTRRNWDDDFVLKRQFSVLLPAFDGRPGRTNINATQDIPVPTTMTPKQLTSSKQISTTDTLAAANMTLYIRGPSPELTGVRI</sequence>
<dbReference type="AlphaFoldDB" id="A0A821J7M0"/>
<dbReference type="GO" id="GO:0016567">
    <property type="term" value="P:protein ubiquitination"/>
    <property type="evidence" value="ECO:0007669"/>
    <property type="project" value="UniProtKB-UniPathway"/>
</dbReference>
<evidence type="ECO:0000313" key="3">
    <source>
        <dbReference type="Proteomes" id="UP000663873"/>
    </source>
</evidence>
<dbReference type="UniPathway" id="UPA00143"/>
<comment type="caution">
    <text evidence="2">The sequence shown here is derived from an EMBL/GenBank/DDBJ whole genome shotgun (WGS) entry which is preliminary data.</text>
</comment>
<feature type="non-terminal residue" evidence="2">
    <location>
        <position position="1"/>
    </location>
</feature>
<feature type="compositionally biased region" description="Acidic residues" evidence="1">
    <location>
        <begin position="44"/>
        <end position="63"/>
    </location>
</feature>
<evidence type="ECO:0000256" key="1">
    <source>
        <dbReference type="SAM" id="MobiDB-lite"/>
    </source>
</evidence>
<proteinExistence type="predicted"/>
<protein>
    <submittedName>
        <fullName evidence="2">Uncharacterized protein</fullName>
    </submittedName>
</protein>
<feature type="compositionally biased region" description="Acidic residues" evidence="1">
    <location>
        <begin position="13"/>
        <end position="23"/>
    </location>
</feature>
<feature type="region of interest" description="Disordered" evidence="1">
    <location>
        <begin position="1"/>
        <end position="96"/>
    </location>
</feature>
<reference evidence="2" key="1">
    <citation type="submission" date="2021-02" db="EMBL/GenBank/DDBJ databases">
        <authorList>
            <person name="Nowell W R."/>
        </authorList>
    </citation>
    <scope>NUCLEOTIDE SEQUENCE</scope>
</reference>
<dbReference type="Proteomes" id="UP000663873">
    <property type="component" value="Unassembled WGS sequence"/>
</dbReference>
<feature type="compositionally biased region" description="Low complexity" evidence="1">
    <location>
        <begin position="84"/>
        <end position="94"/>
    </location>
</feature>